<dbReference type="Pfam" id="PF18195">
    <property type="entry name" value="GatD_N"/>
    <property type="match status" value="1"/>
</dbReference>
<keyword evidence="5" id="KW-0648">Protein biosynthesis</keyword>
<dbReference type="PRINTS" id="PR00139">
    <property type="entry name" value="ASNGLNASE"/>
</dbReference>
<dbReference type="KEGG" id="blq:L21SP5_01864"/>
<reference evidence="13 14" key="1">
    <citation type="submission" date="2015-11" db="EMBL/GenBank/DDBJ databases">
        <title>Description and complete genome sequence of a novel strain predominating in hypersaline microbial mats and representing a new family of the Bacteriodetes phylum.</title>
        <authorList>
            <person name="Spring S."/>
            <person name="Bunk B."/>
            <person name="Sproer C."/>
            <person name="Klenk H.-P."/>
        </authorList>
    </citation>
    <scope>NUCLEOTIDE SEQUENCE [LARGE SCALE GENOMIC DNA]</scope>
    <source>
        <strain evidence="13 14">L21-Spi-D4</strain>
    </source>
</reference>
<dbReference type="InterPro" id="IPR040918">
    <property type="entry name" value="GatD_N"/>
</dbReference>
<organism evidence="13 14">
    <name type="scientific">Salinivirga cyanobacteriivorans</name>
    <dbReference type="NCBI Taxonomy" id="1307839"/>
    <lineage>
        <taxon>Bacteria</taxon>
        <taxon>Pseudomonadati</taxon>
        <taxon>Bacteroidota</taxon>
        <taxon>Bacteroidia</taxon>
        <taxon>Bacteroidales</taxon>
        <taxon>Salinivirgaceae</taxon>
        <taxon>Salinivirga</taxon>
    </lineage>
</organism>
<name>A0A0S2HZQ8_9BACT</name>
<sequence>MDNDIFQGYTGKALAILQKYNVRVWGKAKMETTRGNFEGTVLPRAEHQDDEHIVMKIATGYNIGIDIKTINTMKEVGYSKANYAIPEQEFPYSDGLPNVKLFGTGGTIASRLDYRTGAVIPAFSPGELYGAVPELADICNLETEKVFAVFSENMGPAQYIALAKAIGKEIEKGIDGIVIGHGTDTLHHTAAALTFMVQNPPVPIVLVGSQRSSDRPSSDAALNLMHAMHAAGHGDIAEVMVSMFGPTSDDYGLLHKGTRVRKMHSSYRSTFRTIGHTPLAMVRRTGIEHIHKDYKPRRKDRSVKILPYFSDKVTMLYYYPGMKPDTIDALVDAGYKGIVIVGTGLGHVNKELYPAIERAHEKGVHMYMTLQTIWGYVHMFVYDTGRDMMARGIVPASNMLPEVAFIKLGWALGQTDDPEKVKEMMLTPINDEITEREPYNGYLVYQGGVPEVEEFVQKVRK</sequence>
<evidence type="ECO:0000256" key="2">
    <source>
        <dbReference type="ARBA" id="ARBA00022598"/>
    </source>
</evidence>
<dbReference type="InterPro" id="IPR036152">
    <property type="entry name" value="Asp/glu_Ase-like_sf"/>
</dbReference>
<dbReference type="NCBIfam" id="TIGR02153">
    <property type="entry name" value="gatD_arch"/>
    <property type="match status" value="1"/>
</dbReference>
<dbReference type="PIRSF" id="PIRSF500175">
    <property type="entry name" value="Glu_ADT_D"/>
    <property type="match status" value="1"/>
</dbReference>
<evidence type="ECO:0000256" key="3">
    <source>
        <dbReference type="ARBA" id="ARBA00022741"/>
    </source>
</evidence>
<dbReference type="EC" id="3.5.1.1" evidence="13"/>
<dbReference type="PROSITE" id="PS00144">
    <property type="entry name" value="ASN_GLN_ASE_1"/>
    <property type="match status" value="1"/>
</dbReference>
<comment type="similarity">
    <text evidence="1">Belongs to the asparaginase 1 family.</text>
</comment>
<accession>A0A0S2HZQ8</accession>
<evidence type="ECO:0000313" key="14">
    <source>
        <dbReference type="Proteomes" id="UP000064893"/>
    </source>
</evidence>
<keyword evidence="13" id="KW-0378">Hydrolase</keyword>
<dbReference type="GO" id="GO:0016874">
    <property type="term" value="F:ligase activity"/>
    <property type="evidence" value="ECO:0007669"/>
    <property type="project" value="UniProtKB-KW"/>
</dbReference>
<dbReference type="GO" id="GO:0006412">
    <property type="term" value="P:translation"/>
    <property type="evidence" value="ECO:0007669"/>
    <property type="project" value="UniProtKB-KW"/>
</dbReference>
<dbReference type="InterPro" id="IPR040919">
    <property type="entry name" value="Asparaginase_C"/>
</dbReference>
<dbReference type="SUPFAM" id="SSF53774">
    <property type="entry name" value="Glutaminase/Asparaginase"/>
    <property type="match status" value="1"/>
</dbReference>
<dbReference type="AlphaFoldDB" id="A0A0S2HZQ8"/>
<dbReference type="Gene3D" id="2.30.30.520">
    <property type="match status" value="1"/>
</dbReference>
<dbReference type="PANTHER" id="PTHR11707">
    <property type="entry name" value="L-ASPARAGINASE"/>
    <property type="match status" value="1"/>
</dbReference>
<evidence type="ECO:0000313" key="13">
    <source>
        <dbReference type="EMBL" id="ALO15504.1"/>
    </source>
</evidence>
<dbReference type="InterPro" id="IPR006033">
    <property type="entry name" value="AsnA_fam"/>
</dbReference>
<dbReference type="CDD" id="cd08962">
    <property type="entry name" value="GatD"/>
    <property type="match status" value="1"/>
</dbReference>
<dbReference type="GO" id="GO:0004067">
    <property type="term" value="F:asparaginase activity"/>
    <property type="evidence" value="ECO:0007669"/>
    <property type="project" value="UniProtKB-UniRule"/>
</dbReference>
<dbReference type="Pfam" id="PF17763">
    <property type="entry name" value="Asparaginase_C"/>
    <property type="match status" value="1"/>
</dbReference>
<feature type="active site" evidence="8">
    <location>
        <position position="107"/>
    </location>
</feature>
<gene>
    <name evidence="13" type="primary">ansA_2</name>
    <name evidence="13" type="ORF">L21SP5_01864</name>
</gene>
<feature type="active site" evidence="9">
    <location>
        <position position="183"/>
    </location>
</feature>
<dbReference type="InterPro" id="IPR037222">
    <property type="entry name" value="GatD_N_sf"/>
</dbReference>
<dbReference type="OrthoDB" id="9788068at2"/>
<dbReference type="PIRSF" id="PIRSF001220">
    <property type="entry name" value="L-ASNase_gatD"/>
    <property type="match status" value="1"/>
</dbReference>
<evidence type="ECO:0000256" key="9">
    <source>
        <dbReference type="PROSITE-ProRule" id="PRU10100"/>
    </source>
</evidence>
<dbReference type="SUPFAM" id="SSF141300">
    <property type="entry name" value="GatD N-terminal domain-like"/>
    <property type="match status" value="1"/>
</dbReference>
<evidence type="ECO:0000256" key="1">
    <source>
        <dbReference type="ARBA" id="ARBA00010518"/>
    </source>
</evidence>
<dbReference type="STRING" id="1307839.L21SP5_01864"/>
<keyword evidence="14" id="KW-1185">Reference proteome</keyword>
<feature type="domain" description="L-asparaginase N-terminal" evidence="10">
    <location>
        <begin position="98"/>
        <end position="289"/>
    </location>
</feature>
<dbReference type="GO" id="GO:0006450">
    <property type="term" value="P:regulation of translational fidelity"/>
    <property type="evidence" value="ECO:0007669"/>
    <property type="project" value="InterPro"/>
</dbReference>
<evidence type="ECO:0000256" key="8">
    <source>
        <dbReference type="PROSITE-ProRule" id="PRU10099"/>
    </source>
</evidence>
<dbReference type="PATRIC" id="fig|1307839.3.peg.1970"/>
<dbReference type="NCBIfam" id="NF003217">
    <property type="entry name" value="PRK04183.1"/>
    <property type="match status" value="1"/>
</dbReference>
<evidence type="ECO:0000259" key="12">
    <source>
        <dbReference type="Pfam" id="PF18195"/>
    </source>
</evidence>
<dbReference type="Proteomes" id="UP000064893">
    <property type="component" value="Chromosome"/>
</dbReference>
<dbReference type="SMART" id="SM00870">
    <property type="entry name" value="Asparaginase"/>
    <property type="match status" value="1"/>
</dbReference>
<dbReference type="InterPro" id="IPR037152">
    <property type="entry name" value="L-asparaginase_N_sf"/>
</dbReference>
<keyword evidence="4" id="KW-0067">ATP-binding</keyword>
<feature type="domain" description="GatD N-terminal" evidence="12">
    <location>
        <begin position="32"/>
        <end position="70"/>
    </location>
</feature>
<dbReference type="GO" id="GO:0005524">
    <property type="term" value="F:ATP binding"/>
    <property type="evidence" value="ECO:0007669"/>
    <property type="project" value="UniProtKB-KW"/>
</dbReference>
<dbReference type="InterPro" id="IPR027474">
    <property type="entry name" value="L-asparaginase_N"/>
</dbReference>
<dbReference type="PROSITE" id="PS51732">
    <property type="entry name" value="ASN_GLN_ASE_3"/>
    <property type="match status" value="1"/>
</dbReference>
<dbReference type="GO" id="GO:0006520">
    <property type="term" value="P:amino acid metabolic process"/>
    <property type="evidence" value="ECO:0007669"/>
    <property type="project" value="InterPro"/>
</dbReference>
<feature type="domain" description="Asparaginase/glutaminase C-terminal" evidence="11">
    <location>
        <begin position="312"/>
        <end position="425"/>
    </location>
</feature>
<proteinExistence type="inferred from homology"/>
<dbReference type="Gene3D" id="3.40.50.40">
    <property type="match status" value="1"/>
</dbReference>
<feature type="binding site" evidence="7">
    <location>
        <position position="151"/>
    </location>
    <ligand>
        <name>substrate</name>
    </ligand>
</feature>
<evidence type="ECO:0000256" key="5">
    <source>
        <dbReference type="ARBA" id="ARBA00022917"/>
    </source>
</evidence>
<dbReference type="EMBL" id="CP013118">
    <property type="protein sequence ID" value="ALO15504.1"/>
    <property type="molecule type" value="Genomic_DNA"/>
</dbReference>
<keyword evidence="2" id="KW-0436">Ligase</keyword>
<dbReference type="InterPro" id="IPR006034">
    <property type="entry name" value="Asparaginase/glutaminase-like"/>
</dbReference>
<keyword evidence="3" id="KW-0547">Nucleotide-binding</keyword>
<dbReference type="RefSeq" id="WP_057952959.1">
    <property type="nucleotide sequence ID" value="NZ_CP013118.1"/>
</dbReference>
<dbReference type="Pfam" id="PF00710">
    <property type="entry name" value="Asparaginase"/>
    <property type="match status" value="1"/>
</dbReference>
<dbReference type="InterPro" id="IPR020827">
    <property type="entry name" value="Asparaginase/glutaminase_AS1"/>
</dbReference>
<evidence type="ECO:0000256" key="6">
    <source>
        <dbReference type="PIRSR" id="PIRSR001220-1"/>
    </source>
</evidence>
<feature type="binding site" evidence="7">
    <location>
        <begin position="183"/>
        <end position="184"/>
    </location>
    <ligand>
        <name>substrate</name>
    </ligand>
</feature>
<dbReference type="InterPro" id="IPR027473">
    <property type="entry name" value="L-asparaginase_C"/>
</dbReference>
<evidence type="ECO:0000256" key="4">
    <source>
        <dbReference type="ARBA" id="ARBA00022840"/>
    </source>
</evidence>
<dbReference type="Gene3D" id="3.40.50.1170">
    <property type="entry name" value="L-asparaginase, N-terminal domain"/>
    <property type="match status" value="1"/>
</dbReference>
<evidence type="ECO:0000256" key="7">
    <source>
        <dbReference type="PIRSR" id="PIRSR001220-2"/>
    </source>
</evidence>
<evidence type="ECO:0000259" key="10">
    <source>
        <dbReference type="Pfam" id="PF00710"/>
    </source>
</evidence>
<dbReference type="NCBIfam" id="TIGR00519">
    <property type="entry name" value="asnASE_I"/>
    <property type="match status" value="1"/>
</dbReference>
<dbReference type="HAMAP" id="MF_00586">
    <property type="entry name" value="GatD"/>
    <property type="match status" value="1"/>
</dbReference>
<dbReference type="InterPro" id="IPR011878">
    <property type="entry name" value="GatD"/>
</dbReference>
<evidence type="ECO:0000259" key="11">
    <source>
        <dbReference type="Pfam" id="PF17763"/>
    </source>
</evidence>
<protein>
    <submittedName>
        <fullName evidence="13">L-asparaginase 1</fullName>
        <ecNumber evidence="13">3.5.1.1</ecNumber>
    </submittedName>
</protein>
<dbReference type="InterPro" id="IPR027475">
    <property type="entry name" value="Asparaginase/glutaminase_AS2"/>
</dbReference>
<feature type="active site" description="O-isoaspartyl threonine intermediate" evidence="6">
    <location>
        <position position="107"/>
    </location>
</feature>
<dbReference type="PANTHER" id="PTHR11707:SF28">
    <property type="entry name" value="60 KDA LYSOPHOSPHOLIPASE"/>
    <property type="match status" value="1"/>
</dbReference>
<dbReference type="PROSITE" id="PS00917">
    <property type="entry name" value="ASN_GLN_ASE_2"/>
    <property type="match status" value="1"/>
</dbReference>